<evidence type="ECO:0000313" key="1">
    <source>
        <dbReference type="EMBL" id="MFC3151473.1"/>
    </source>
</evidence>
<protein>
    <submittedName>
        <fullName evidence="1">DUF4288 domain-containing protein</fullName>
    </submittedName>
</protein>
<evidence type="ECO:0000313" key="2">
    <source>
        <dbReference type="Proteomes" id="UP001595476"/>
    </source>
</evidence>
<dbReference type="InterPro" id="IPR025630">
    <property type="entry name" value="DUF4288"/>
</dbReference>
<name>A0ABV7HC36_9GAMM</name>
<proteinExistence type="predicted"/>
<organism evidence="1 2">
    <name type="scientific">Litoribrevibacter euphylliae</name>
    <dbReference type="NCBI Taxonomy" id="1834034"/>
    <lineage>
        <taxon>Bacteria</taxon>
        <taxon>Pseudomonadati</taxon>
        <taxon>Pseudomonadota</taxon>
        <taxon>Gammaproteobacteria</taxon>
        <taxon>Oceanospirillales</taxon>
        <taxon>Oceanospirillaceae</taxon>
        <taxon>Litoribrevibacter</taxon>
    </lineage>
</organism>
<sequence length="130" mass="14914">MPKKYRNKDVSPVSWYVASYIERFKVVAEDDSNENKRCVAWENTILIKAATPDEAYLKAIEEAKNGNEPYENSDGVLVQFVFEGLTSLLPVYEELEDGSEIMWAEHENKAIKTVKSMVKEKSELEVFSKD</sequence>
<gene>
    <name evidence="1" type="ORF">ACFOEK_10585</name>
</gene>
<dbReference type="Pfam" id="PF14119">
    <property type="entry name" value="DUF4288"/>
    <property type="match status" value="1"/>
</dbReference>
<dbReference type="EMBL" id="JBHRSZ010000004">
    <property type="protein sequence ID" value="MFC3151473.1"/>
    <property type="molecule type" value="Genomic_DNA"/>
</dbReference>
<reference evidence="2" key="1">
    <citation type="journal article" date="2019" name="Int. J. Syst. Evol. Microbiol.">
        <title>The Global Catalogue of Microorganisms (GCM) 10K type strain sequencing project: providing services to taxonomists for standard genome sequencing and annotation.</title>
        <authorList>
            <consortium name="The Broad Institute Genomics Platform"/>
            <consortium name="The Broad Institute Genome Sequencing Center for Infectious Disease"/>
            <person name="Wu L."/>
            <person name="Ma J."/>
        </authorList>
    </citation>
    <scope>NUCLEOTIDE SEQUENCE [LARGE SCALE GENOMIC DNA]</scope>
    <source>
        <strain evidence="2">KCTC 52438</strain>
    </source>
</reference>
<dbReference type="Proteomes" id="UP001595476">
    <property type="component" value="Unassembled WGS sequence"/>
</dbReference>
<comment type="caution">
    <text evidence="1">The sequence shown here is derived from an EMBL/GenBank/DDBJ whole genome shotgun (WGS) entry which is preliminary data.</text>
</comment>
<keyword evidence="2" id="KW-1185">Reference proteome</keyword>
<dbReference type="RefSeq" id="WP_386720298.1">
    <property type="nucleotide sequence ID" value="NZ_JBHRSZ010000004.1"/>
</dbReference>
<accession>A0ABV7HC36</accession>